<keyword evidence="3" id="KW-1185">Reference proteome</keyword>
<dbReference type="Proteomes" id="UP001056381">
    <property type="component" value="Chromosome"/>
</dbReference>
<gene>
    <name evidence="2" type="ORF">M9B40_02865</name>
</gene>
<organism evidence="2 3">
    <name type="scientific">SAR86 cluster bacterium</name>
    <dbReference type="NCBI Taxonomy" id="2030880"/>
    <lineage>
        <taxon>Bacteria</taxon>
        <taxon>Pseudomonadati</taxon>
        <taxon>Pseudomonadota</taxon>
        <taxon>Gammaproteobacteria</taxon>
        <taxon>SAR86 cluster</taxon>
    </lineage>
</organism>
<reference evidence="2" key="1">
    <citation type="submission" date="2022-05" db="EMBL/GenBank/DDBJ databases">
        <title>Single-amplified genomics reveal most streamlined microbe among free-living bacteria.</title>
        <authorList>
            <person name="Roda-Garcia J."/>
            <person name="Haro-Moreno J.M."/>
            <person name="Rodriguez-Valera F."/>
            <person name="Almagro-Moreno S."/>
            <person name="Lopez-Perez M."/>
        </authorList>
    </citation>
    <scope>NUCLEOTIDE SEQUENCE</scope>
    <source>
        <strain evidence="2">TMED112-D2-2</strain>
    </source>
</reference>
<feature type="domain" description="DUF4399" evidence="1">
    <location>
        <begin position="37"/>
        <end position="127"/>
    </location>
</feature>
<proteinExistence type="predicted"/>
<accession>A0A9Q8X3I2</accession>
<evidence type="ECO:0000313" key="2">
    <source>
        <dbReference type="EMBL" id="URQ62688.1"/>
    </source>
</evidence>
<protein>
    <submittedName>
        <fullName evidence="2">DUF4399 domain-containing protein</fullName>
    </submittedName>
</protein>
<dbReference type="EMBL" id="CP097966">
    <property type="protein sequence ID" value="URQ62688.1"/>
    <property type="molecule type" value="Genomic_DNA"/>
</dbReference>
<evidence type="ECO:0000313" key="3">
    <source>
        <dbReference type="Proteomes" id="UP001056381"/>
    </source>
</evidence>
<evidence type="ECO:0000259" key="1">
    <source>
        <dbReference type="Pfam" id="PF14347"/>
    </source>
</evidence>
<name>A0A9Q8X3I2_9GAMM</name>
<dbReference type="Pfam" id="PF14347">
    <property type="entry name" value="DUF4399"/>
    <property type="match status" value="1"/>
</dbReference>
<dbReference type="AlphaFoldDB" id="A0A9Q8X3I2"/>
<dbReference type="InterPro" id="IPR025512">
    <property type="entry name" value="DUF4399"/>
</dbReference>
<sequence length="128" mass="14384">MKRFIFFVYLVANVVLSSELYFIEPKDGQVVEKTFVVKFGLKDFGVAPAGYDINNTGHHHLLIDVELPDLKKPIPADSNHLHFGGGQTEALLTLSPGEHKLRLLMGNYLHIPHEKPLISKEITIIVKN</sequence>